<feature type="transmembrane region" description="Helical" evidence="1">
    <location>
        <begin position="26"/>
        <end position="48"/>
    </location>
</feature>
<feature type="transmembrane region" description="Helical" evidence="1">
    <location>
        <begin position="60"/>
        <end position="79"/>
    </location>
</feature>
<evidence type="ECO:0000313" key="3">
    <source>
        <dbReference type="Proteomes" id="UP000183945"/>
    </source>
</evidence>
<proteinExistence type="predicted"/>
<evidence type="ECO:0000313" key="2">
    <source>
        <dbReference type="EMBL" id="SHG44933.1"/>
    </source>
</evidence>
<feature type="transmembrane region" description="Helical" evidence="1">
    <location>
        <begin position="116"/>
        <end position="140"/>
    </location>
</feature>
<reference evidence="3" key="1">
    <citation type="submission" date="2016-11" db="EMBL/GenBank/DDBJ databases">
        <authorList>
            <person name="Varghese N."/>
            <person name="Submissions S."/>
        </authorList>
    </citation>
    <scope>NUCLEOTIDE SEQUENCE [LARGE SCALE GENOMIC DNA]</scope>
    <source>
        <strain evidence="3">DSM 24579</strain>
    </source>
</reference>
<keyword evidence="1" id="KW-0812">Transmembrane</keyword>
<dbReference type="EMBL" id="FQVT01000012">
    <property type="protein sequence ID" value="SHG44933.1"/>
    <property type="molecule type" value="Genomic_DNA"/>
</dbReference>
<dbReference type="Proteomes" id="UP000183945">
    <property type="component" value="Unassembled WGS sequence"/>
</dbReference>
<name>A0A1M5JY29_SALEC</name>
<gene>
    <name evidence="2" type="ORF">SAMN05444483_11269</name>
</gene>
<dbReference type="STRING" id="1073325.SAMN05444483_11269"/>
<feature type="transmembrane region" description="Helical" evidence="1">
    <location>
        <begin position="91"/>
        <end position="110"/>
    </location>
</feature>
<sequence length="142" mass="17089">MDNYFSRKILNIILSSKKLFSNKKLFLKYLFISLISYLYTFSSLFFLIEKLNISKELTFAIVYGSAYLILYGVQLRFLFFKKHDSYKFFRYLGSIIFFYVNANLFYNIGLRLNLHYLLSTVLTIVILMPLRLMIYTLYVYKD</sequence>
<protein>
    <recommendedName>
        <fullName evidence="4">GtrA-like protein</fullName>
    </recommendedName>
</protein>
<organism evidence="2 3">
    <name type="scientific">Salegentibacter echinorum</name>
    <dbReference type="NCBI Taxonomy" id="1073325"/>
    <lineage>
        <taxon>Bacteria</taxon>
        <taxon>Pseudomonadati</taxon>
        <taxon>Bacteroidota</taxon>
        <taxon>Flavobacteriia</taxon>
        <taxon>Flavobacteriales</taxon>
        <taxon>Flavobacteriaceae</taxon>
        <taxon>Salegentibacter</taxon>
    </lineage>
</organism>
<evidence type="ECO:0008006" key="4">
    <source>
        <dbReference type="Google" id="ProtNLM"/>
    </source>
</evidence>
<dbReference type="AlphaFoldDB" id="A0A1M5JY29"/>
<keyword evidence="3" id="KW-1185">Reference proteome</keyword>
<evidence type="ECO:0000256" key="1">
    <source>
        <dbReference type="SAM" id="Phobius"/>
    </source>
</evidence>
<keyword evidence="1" id="KW-1133">Transmembrane helix</keyword>
<keyword evidence="1" id="KW-0472">Membrane</keyword>
<accession>A0A1M5JY29</accession>